<feature type="region of interest" description="Disordered" evidence="15">
    <location>
        <begin position="1046"/>
        <end position="1097"/>
    </location>
</feature>
<feature type="region of interest" description="Disordered" evidence="15">
    <location>
        <begin position="1298"/>
        <end position="1322"/>
    </location>
</feature>
<dbReference type="EMBL" id="CANHGI010000001">
    <property type="protein sequence ID" value="CAI5437856.1"/>
    <property type="molecule type" value="Genomic_DNA"/>
</dbReference>
<name>A0A9P1MS77_9PELO</name>
<comment type="function">
    <text evidence="11">Bifunctional inositol kinase that acts in concert with the IP6K kinases to synthesize the diphosphate group-containing inositol pyrophosphates diphosphoinositol pentakisphosphate, PP-InsP5, and bis-diphosphoinositol tetrakisphosphate, (PP)2-InsP4. PP-InsP5 and (PP)2-InsP4, also respectively called InsP7 and InsP8, may regulate a variety of cellular processes, including apoptosis, vesicle trafficking, cytoskeletal dynamics, and exocytosis. Phosphorylates inositol hexakisphosphate (InsP6) at position 1 to produce PP-InsP5 which is in turn phosphorylated by IP6Ks to produce (PP)2-InsP4. Alternatively, phosphorylates PP-InsP5 at position 1, produced by IP6Ks from InsP6, to produce (PP)2-InsP4.</text>
</comment>
<evidence type="ECO:0000256" key="7">
    <source>
        <dbReference type="ARBA" id="ARBA00022777"/>
    </source>
</evidence>
<keyword evidence="4 13" id="KW-0963">Cytoplasm</keyword>
<feature type="region of interest" description="Disordered" evidence="15">
    <location>
        <begin position="939"/>
        <end position="981"/>
    </location>
</feature>
<comment type="similarity">
    <text evidence="2 13">Belongs to the histidine acid phosphatase family. VIP1 subfamily.</text>
</comment>
<dbReference type="GO" id="GO:0016791">
    <property type="term" value="F:phosphatase activity"/>
    <property type="evidence" value="ECO:0007669"/>
    <property type="project" value="UniProtKB-ARBA"/>
</dbReference>
<dbReference type="GO" id="GO:0005524">
    <property type="term" value="F:ATP binding"/>
    <property type="evidence" value="ECO:0007669"/>
    <property type="project" value="UniProtKB-KW"/>
</dbReference>
<evidence type="ECO:0000256" key="6">
    <source>
        <dbReference type="ARBA" id="ARBA00022741"/>
    </source>
</evidence>
<evidence type="ECO:0000256" key="12">
    <source>
        <dbReference type="ARBA" id="ARBA00071668"/>
    </source>
</evidence>
<accession>A0A9P1MS77</accession>
<feature type="region of interest" description="Disordered" evidence="15">
    <location>
        <begin position="1135"/>
        <end position="1159"/>
    </location>
</feature>
<dbReference type="InterPro" id="IPR000560">
    <property type="entry name" value="His_Pase_clade-2"/>
</dbReference>
<evidence type="ECO:0000256" key="13">
    <source>
        <dbReference type="RuleBase" id="RU365032"/>
    </source>
</evidence>
<evidence type="ECO:0000256" key="9">
    <source>
        <dbReference type="ARBA" id="ARBA00033696"/>
    </source>
</evidence>
<feature type="coiled-coil region" evidence="14">
    <location>
        <begin position="436"/>
        <end position="487"/>
    </location>
</feature>
<dbReference type="Proteomes" id="UP001152747">
    <property type="component" value="Unassembled WGS sequence"/>
</dbReference>
<dbReference type="FunFam" id="3.40.50.11950:FF:000002">
    <property type="entry name" value="Inositol hexakisphosphate and diphosphoinositol-pentakisphosphate kinase"/>
    <property type="match status" value="1"/>
</dbReference>
<dbReference type="Pfam" id="PF18086">
    <property type="entry name" value="PPIP5K2_N"/>
    <property type="match status" value="1"/>
</dbReference>
<keyword evidence="8 13" id="KW-0067">ATP-binding</keyword>
<evidence type="ECO:0000259" key="16">
    <source>
        <dbReference type="Pfam" id="PF18086"/>
    </source>
</evidence>
<dbReference type="Gene3D" id="3.30.470.20">
    <property type="entry name" value="ATP-grasp fold, B domain"/>
    <property type="match status" value="1"/>
</dbReference>
<sequence>MASTTENNIKDDCSTSQRKILIGICAMNRKATSKPMKAIMNRIVETYKDWLDFFVFPENVILNEPIENWPLCHCLISFHSADFPLQKAIEYVKLRNPYVINDLNRQYDLLDRRTVFKCLSDHGIEHPRHGCVIRNSDKEKDTELIEHPDHIEVNGEVFNKPFVEKPISAEDHNIYIYYPSSVGGGSQRLFRKGTMSIKGKNVKSWHINNRSSWYSPTSEVRKDGSYIYEEFIPADGTDVKVYAVGPFYAHAEARKAPGLDGKVERDSDGKEVRYPVILSSKEKAIARNVVMAFGQTVCGFDLLRANGKSYVCDVNGFSFVKTSTKYYEDTAKILGNMIIQRLAHKMHMKLPNMAIPPPPLLDLGLGDDPPLVNTPSGKLMELRCVVAVIRHGDRTPKQKMKLVVTDKRFFALFEKYDGHKKNEIKMKKPNQLMEVLELARCLVNEKQRDRNQLLEELKEFHGTDEKLHEIEHRLELCEDDAKKWEQMRTVLEMYGHFSGINRKVQMKYLKERDDQGPALNVILKWGGELTTAGNMQAEALGRLFRTLYPGIRRTDGKSSPEDTQGLGFLRLHSTYRHDLKIYASDEGRVQTTAAAFAKGMLALEGELTPILMQMVKSANTDGLLDDDCQARLYQTELKRYLHKALQVDRDFTPQDYLDLNPSGLRSIANAMEFIKNPKKMCHEIAGYVEKMCAVIQEYSQTKQGGTLYLQESMDLAQRRWNKELREFRKNKKNGEFEFDISKIPDIYDNIKYDMEHNPDLCINNEVEFERMYSCVKNMADIVVPQEYGIKQENKTVIAQRVCTPLLRKIRNDLHRCLENTEEGETQTRLDPRASQGIATPLRHVRTRLYFTSESHIHTLMNLIRYGNLCTIDDKKWQRAMNFLSGVTEFNYMTQVVLMVYEDSRADVPEANRFHIEILFSPGLYPCFLTEKEKIYENRFNLGSTGGGKTPKQRESKEGSDPMTSSMEGRKSSTEKGCSPTLSHLAANSPFVSDEISVSSEQDPIAAEVNGLLNSSTKSHADSEDDLNDVESVNLVALDELNSSTKILSDEKRQRSATGTEKSMEEGDKPHGEWKSGGVAKSASQISVGSNENESCLESMETVGNGKGQWVKELLDQTKKAMAMNCIKEHEPIMNEKEKEEEQIQQQQQQQQSERQSRCEKISARGSFIVSEQLDEKTRRYFPYRFKHHTAQLFAGMSAIHVNNRLISTDVLTGKFGDHDKHKTRKDFGAGTAVISTAVIARSSSAPRLMTYGADDFSVGEIKRFWPPLRSLETLHDSIPFNEFDNFLARLIKGAMTPLPSPPKTPIPSSISSDTIHKTPTQDEVEKIIGKLVVDNK</sequence>
<evidence type="ECO:0000256" key="11">
    <source>
        <dbReference type="ARBA" id="ARBA00055071"/>
    </source>
</evidence>
<evidence type="ECO:0000256" key="5">
    <source>
        <dbReference type="ARBA" id="ARBA00022679"/>
    </source>
</evidence>
<dbReference type="GO" id="GO:0032958">
    <property type="term" value="P:inositol phosphate biosynthetic process"/>
    <property type="evidence" value="ECO:0007669"/>
    <property type="project" value="TreeGrafter"/>
</dbReference>
<dbReference type="FunFam" id="3.30.470.20:FF:000003">
    <property type="entry name" value="Inositol hexakisphosphate and diphosphoinositol-pentakisphosphate kinase"/>
    <property type="match status" value="1"/>
</dbReference>
<feature type="compositionally biased region" description="Polar residues" evidence="15">
    <location>
        <begin position="1081"/>
        <end position="1095"/>
    </location>
</feature>
<reference evidence="17" key="1">
    <citation type="submission" date="2022-11" db="EMBL/GenBank/DDBJ databases">
        <authorList>
            <person name="Kikuchi T."/>
        </authorList>
    </citation>
    <scope>NUCLEOTIDE SEQUENCE</scope>
    <source>
        <strain evidence="17">PS1010</strain>
    </source>
</reference>
<dbReference type="GO" id="GO:0033857">
    <property type="term" value="F:5-diphosphoinositol pentakisphosphate 1-kinase activity"/>
    <property type="evidence" value="ECO:0007669"/>
    <property type="project" value="TreeGrafter"/>
</dbReference>
<dbReference type="PANTHER" id="PTHR12750:SF9">
    <property type="entry name" value="INOSITOL HEXAKISPHOSPHATE AND DIPHOSPHOINOSITOL-PENTAKISPHOSPHATE KINASE"/>
    <property type="match status" value="1"/>
</dbReference>
<gene>
    <name evidence="17" type="ORF">CAMP_LOCUS493</name>
</gene>
<evidence type="ECO:0000313" key="17">
    <source>
        <dbReference type="EMBL" id="CAI5437856.1"/>
    </source>
</evidence>
<keyword evidence="6 13" id="KW-0547">Nucleotide-binding</keyword>
<evidence type="ECO:0000256" key="3">
    <source>
        <dbReference type="ARBA" id="ARBA00012893"/>
    </source>
</evidence>
<feature type="domain" description="VIP1 N-terminal" evidence="16">
    <location>
        <begin position="20"/>
        <end position="111"/>
    </location>
</feature>
<dbReference type="PROSITE" id="PS00616">
    <property type="entry name" value="HIS_ACID_PHOSPHAT_1"/>
    <property type="match status" value="1"/>
</dbReference>
<keyword evidence="5 13" id="KW-0808">Transferase</keyword>
<dbReference type="InterPro" id="IPR029033">
    <property type="entry name" value="His_PPase_superfam"/>
</dbReference>
<keyword evidence="7 13" id="KW-0418">Kinase</keyword>
<dbReference type="CDD" id="cd07061">
    <property type="entry name" value="HP_HAP_like"/>
    <property type="match status" value="1"/>
</dbReference>
<dbReference type="Gene3D" id="3.40.50.1240">
    <property type="entry name" value="Phosphoglycerate mutase-like"/>
    <property type="match status" value="1"/>
</dbReference>
<dbReference type="GO" id="GO:0006020">
    <property type="term" value="P:inositol metabolic process"/>
    <property type="evidence" value="ECO:0007669"/>
    <property type="project" value="TreeGrafter"/>
</dbReference>
<protein>
    <recommendedName>
        <fullName evidence="12 13">Inositol hexakisphosphate and diphosphoinositol-pentakisphosphate kinase</fullName>
        <ecNumber evidence="3 13">2.7.4.24</ecNumber>
    </recommendedName>
</protein>
<dbReference type="InterPro" id="IPR037446">
    <property type="entry name" value="His_Pase_VIP1"/>
</dbReference>
<dbReference type="GO" id="GO:0005829">
    <property type="term" value="C:cytosol"/>
    <property type="evidence" value="ECO:0007669"/>
    <property type="project" value="UniProtKB-SubCell"/>
</dbReference>
<evidence type="ECO:0000256" key="10">
    <source>
        <dbReference type="ARBA" id="ARBA00034629"/>
    </source>
</evidence>
<feature type="compositionally biased region" description="Basic and acidic residues" evidence="15">
    <location>
        <begin position="1061"/>
        <end position="1073"/>
    </location>
</feature>
<dbReference type="Pfam" id="PF00328">
    <property type="entry name" value="His_Phos_2"/>
    <property type="match status" value="1"/>
</dbReference>
<keyword evidence="14" id="KW-0175">Coiled coil</keyword>
<comment type="caution">
    <text evidence="17">The sequence shown here is derived from an EMBL/GenBank/DDBJ whole genome shotgun (WGS) entry which is preliminary data.</text>
</comment>
<keyword evidence="18" id="KW-1185">Reference proteome</keyword>
<proteinExistence type="inferred from homology"/>
<dbReference type="Gene3D" id="3.40.50.11950">
    <property type="match status" value="1"/>
</dbReference>
<evidence type="ECO:0000256" key="2">
    <source>
        <dbReference type="ARBA" id="ARBA00005609"/>
    </source>
</evidence>
<comment type="catalytic activity">
    <reaction evidence="10">
        <text>1D-myo-inositol hexakisphosphate + ATP = 1-diphospho-1D-myo-inositol 2,3,4,5,6-pentakisphosphate + ADP</text>
        <dbReference type="Rhea" id="RHEA:37459"/>
        <dbReference type="ChEBI" id="CHEBI:30616"/>
        <dbReference type="ChEBI" id="CHEBI:58130"/>
        <dbReference type="ChEBI" id="CHEBI:74946"/>
        <dbReference type="ChEBI" id="CHEBI:456216"/>
        <dbReference type="EC" id="2.7.4.24"/>
    </reaction>
    <physiologicalReaction direction="left-to-right" evidence="10">
        <dbReference type="Rhea" id="RHEA:37460"/>
    </physiologicalReaction>
</comment>
<evidence type="ECO:0000313" key="18">
    <source>
        <dbReference type="Proteomes" id="UP001152747"/>
    </source>
</evidence>
<evidence type="ECO:0000256" key="1">
    <source>
        <dbReference type="ARBA" id="ARBA00004514"/>
    </source>
</evidence>
<dbReference type="InterPro" id="IPR040557">
    <property type="entry name" value="VIP1_N"/>
</dbReference>
<dbReference type="PANTHER" id="PTHR12750">
    <property type="entry name" value="DIPHOSPHOINOSITOL PENTAKISPHOSPHATE KINASE"/>
    <property type="match status" value="1"/>
</dbReference>
<evidence type="ECO:0000256" key="14">
    <source>
        <dbReference type="SAM" id="Coils"/>
    </source>
</evidence>
<feature type="compositionally biased region" description="Low complexity" evidence="15">
    <location>
        <begin position="1143"/>
        <end position="1153"/>
    </location>
</feature>
<dbReference type="OrthoDB" id="18042at2759"/>
<evidence type="ECO:0000256" key="8">
    <source>
        <dbReference type="ARBA" id="ARBA00022840"/>
    </source>
</evidence>
<organism evidence="17 18">
    <name type="scientific">Caenorhabditis angaria</name>
    <dbReference type="NCBI Taxonomy" id="860376"/>
    <lineage>
        <taxon>Eukaryota</taxon>
        <taxon>Metazoa</taxon>
        <taxon>Ecdysozoa</taxon>
        <taxon>Nematoda</taxon>
        <taxon>Chromadorea</taxon>
        <taxon>Rhabditida</taxon>
        <taxon>Rhabditina</taxon>
        <taxon>Rhabditomorpha</taxon>
        <taxon>Rhabditoidea</taxon>
        <taxon>Rhabditidae</taxon>
        <taxon>Peloderinae</taxon>
        <taxon>Caenorhabditis</taxon>
    </lineage>
</organism>
<dbReference type="GO" id="GO:0000828">
    <property type="term" value="F:inositol hexakisphosphate kinase activity"/>
    <property type="evidence" value="ECO:0007669"/>
    <property type="project" value="UniProtKB-ARBA"/>
</dbReference>
<evidence type="ECO:0000256" key="15">
    <source>
        <dbReference type="SAM" id="MobiDB-lite"/>
    </source>
</evidence>
<dbReference type="SUPFAM" id="SSF56059">
    <property type="entry name" value="Glutathione synthetase ATP-binding domain-like"/>
    <property type="match status" value="1"/>
</dbReference>
<dbReference type="SUPFAM" id="SSF53254">
    <property type="entry name" value="Phosphoglycerate mutase-like"/>
    <property type="match status" value="1"/>
</dbReference>
<dbReference type="InterPro" id="IPR033379">
    <property type="entry name" value="Acid_Pase_AS"/>
</dbReference>
<dbReference type="EC" id="2.7.4.24" evidence="3 13"/>
<comment type="catalytic activity">
    <reaction evidence="9">
        <text>5-diphospho-1D-myo-inositol 1,2,3,4,6-pentakisphosphate + ATP + H(+) = 1,5-bis(diphospho)-1D-myo-inositol 2,3,4,6-tetrakisphosphate + ADP</text>
        <dbReference type="Rhea" id="RHEA:10276"/>
        <dbReference type="ChEBI" id="CHEBI:15378"/>
        <dbReference type="ChEBI" id="CHEBI:30616"/>
        <dbReference type="ChEBI" id="CHEBI:58628"/>
        <dbReference type="ChEBI" id="CHEBI:77983"/>
        <dbReference type="ChEBI" id="CHEBI:456216"/>
        <dbReference type="EC" id="2.7.4.24"/>
    </reaction>
    <physiologicalReaction direction="left-to-right" evidence="9">
        <dbReference type="Rhea" id="RHEA:10277"/>
    </physiologicalReaction>
</comment>
<comment type="subcellular location">
    <subcellularLocation>
        <location evidence="1 13">Cytoplasm</location>
        <location evidence="1 13">Cytosol</location>
    </subcellularLocation>
</comment>
<evidence type="ECO:0000256" key="4">
    <source>
        <dbReference type="ARBA" id="ARBA00022490"/>
    </source>
</evidence>